<feature type="transmembrane region" description="Helical" evidence="1">
    <location>
        <begin position="66"/>
        <end position="85"/>
    </location>
</feature>
<evidence type="ECO:0000259" key="2">
    <source>
        <dbReference type="Pfam" id="PF26651"/>
    </source>
</evidence>
<keyword evidence="1" id="KW-0812">Transmembrane</keyword>
<feature type="transmembrane region" description="Helical" evidence="1">
    <location>
        <begin position="41"/>
        <end position="59"/>
    </location>
</feature>
<dbReference type="Pfam" id="PF26651">
    <property type="entry name" value="DUF8216"/>
    <property type="match status" value="1"/>
</dbReference>
<name>A0ABD5PJ97_9EURY</name>
<organism evidence="3 4">
    <name type="scientific">Halosolutus amylolyticus</name>
    <dbReference type="NCBI Taxonomy" id="2932267"/>
    <lineage>
        <taxon>Archaea</taxon>
        <taxon>Methanobacteriati</taxon>
        <taxon>Methanobacteriota</taxon>
        <taxon>Stenosarchaea group</taxon>
        <taxon>Halobacteria</taxon>
        <taxon>Halobacteriales</taxon>
        <taxon>Natrialbaceae</taxon>
        <taxon>Halosolutus</taxon>
    </lineage>
</organism>
<keyword evidence="4" id="KW-1185">Reference proteome</keyword>
<dbReference type="InterPro" id="IPR058529">
    <property type="entry name" value="DUF8216"/>
</dbReference>
<feature type="domain" description="DUF8216" evidence="2">
    <location>
        <begin position="1"/>
        <end position="116"/>
    </location>
</feature>
<evidence type="ECO:0000256" key="1">
    <source>
        <dbReference type="SAM" id="Phobius"/>
    </source>
</evidence>
<evidence type="ECO:0000313" key="3">
    <source>
        <dbReference type="EMBL" id="MFC4540483.1"/>
    </source>
</evidence>
<reference evidence="3 4" key="1">
    <citation type="journal article" date="2019" name="Int. J. Syst. Evol. Microbiol.">
        <title>The Global Catalogue of Microorganisms (GCM) 10K type strain sequencing project: providing services to taxonomists for standard genome sequencing and annotation.</title>
        <authorList>
            <consortium name="The Broad Institute Genomics Platform"/>
            <consortium name="The Broad Institute Genome Sequencing Center for Infectious Disease"/>
            <person name="Wu L."/>
            <person name="Ma J."/>
        </authorList>
    </citation>
    <scope>NUCLEOTIDE SEQUENCE [LARGE SCALE GENOMIC DNA]</scope>
    <source>
        <strain evidence="3 4">WLHS5</strain>
    </source>
</reference>
<keyword evidence="1" id="KW-0472">Membrane</keyword>
<feature type="transmembrane region" description="Helical" evidence="1">
    <location>
        <begin position="17"/>
        <end position="35"/>
    </location>
</feature>
<gene>
    <name evidence="3" type="ORF">ACFO5R_00915</name>
</gene>
<feature type="transmembrane region" description="Helical" evidence="1">
    <location>
        <begin position="91"/>
        <end position="112"/>
    </location>
</feature>
<proteinExistence type="predicted"/>
<sequence>MAAPSLFDGISRAIEEFAIPSVALLVLVGVMRVVYGGQEAGMIYVGLTGVILLGIYTKAKYWNVKYTFGVVVVGFVLWFGVPGIISHLIPAPFAELGSFLTLMFLIGLAMMFTDKL</sequence>
<accession>A0ABD5PJ97</accession>
<comment type="caution">
    <text evidence="3">The sequence shown here is derived from an EMBL/GenBank/DDBJ whole genome shotgun (WGS) entry which is preliminary data.</text>
</comment>
<dbReference type="RefSeq" id="WP_250142527.1">
    <property type="nucleotide sequence ID" value="NZ_JALIQP010000007.1"/>
</dbReference>
<keyword evidence="1" id="KW-1133">Transmembrane helix</keyword>
<evidence type="ECO:0000313" key="4">
    <source>
        <dbReference type="Proteomes" id="UP001595898"/>
    </source>
</evidence>
<dbReference type="AlphaFoldDB" id="A0ABD5PJ97"/>
<dbReference type="EMBL" id="JBHSFA010000001">
    <property type="protein sequence ID" value="MFC4540483.1"/>
    <property type="molecule type" value="Genomic_DNA"/>
</dbReference>
<dbReference type="Proteomes" id="UP001595898">
    <property type="component" value="Unassembled WGS sequence"/>
</dbReference>
<protein>
    <recommendedName>
        <fullName evidence="2">DUF8216 domain-containing protein</fullName>
    </recommendedName>
</protein>